<sequence>MRPLVIAIDAGHGGQDPGARGANGSREKNITLQIARELARQVNATPGLKAYLTRDTDVFIPLTRRYQLAREHKADLFVSIHADSFTSPEASGSSVFVLSQRGASSQAARWLAKQENEADLVGGVRLQDKDDTLASVLLDLSQSATQKASESMADQVLGGLKRLGKTHKNHIERANFVVLRSPDVPSMLVETAFISNPAEERKLNDPGHQSQLARAILDGVTSYFTRQPPPGTLYAARADAAGGAYGGGSP</sequence>
<evidence type="ECO:0000256" key="3">
    <source>
        <dbReference type="ARBA" id="ARBA00022801"/>
    </source>
</evidence>
<dbReference type="EMBL" id="JALGCL010000001">
    <property type="protein sequence ID" value="MCJ0825060.1"/>
    <property type="molecule type" value="Genomic_DNA"/>
</dbReference>
<organism evidence="5 6">
    <name type="scientific">Cognatiluteimonas sedimenti</name>
    <dbReference type="NCBI Taxonomy" id="2927791"/>
    <lineage>
        <taxon>Bacteria</taxon>
        <taxon>Pseudomonadati</taxon>
        <taxon>Pseudomonadota</taxon>
        <taxon>Gammaproteobacteria</taxon>
        <taxon>Lysobacterales</taxon>
        <taxon>Lysobacteraceae</taxon>
        <taxon>Cognatiluteimonas</taxon>
    </lineage>
</organism>
<comment type="catalytic activity">
    <reaction evidence="1">
        <text>Hydrolyzes the link between N-acetylmuramoyl residues and L-amino acid residues in certain cell-wall glycopeptides.</text>
        <dbReference type="EC" id="3.5.1.28"/>
    </reaction>
</comment>
<comment type="caution">
    <text evidence="5">The sequence shown here is derived from an EMBL/GenBank/DDBJ whole genome shotgun (WGS) entry which is preliminary data.</text>
</comment>
<evidence type="ECO:0000313" key="6">
    <source>
        <dbReference type="Proteomes" id="UP001165423"/>
    </source>
</evidence>
<dbReference type="GO" id="GO:0008745">
    <property type="term" value="F:N-acetylmuramoyl-L-alanine amidase activity"/>
    <property type="evidence" value="ECO:0007669"/>
    <property type="project" value="UniProtKB-EC"/>
</dbReference>
<dbReference type="PANTHER" id="PTHR30404">
    <property type="entry name" value="N-ACETYLMURAMOYL-L-ALANINE AMIDASE"/>
    <property type="match status" value="1"/>
</dbReference>
<dbReference type="InterPro" id="IPR002508">
    <property type="entry name" value="MurNAc-LAA_cat"/>
</dbReference>
<dbReference type="SUPFAM" id="SSF53187">
    <property type="entry name" value="Zn-dependent exopeptidases"/>
    <property type="match status" value="1"/>
</dbReference>
<keyword evidence="6" id="KW-1185">Reference proteome</keyword>
<dbReference type="Proteomes" id="UP001165423">
    <property type="component" value="Unassembled WGS sequence"/>
</dbReference>
<evidence type="ECO:0000256" key="2">
    <source>
        <dbReference type="ARBA" id="ARBA00011901"/>
    </source>
</evidence>
<dbReference type="SMART" id="SM00646">
    <property type="entry name" value="Ami_3"/>
    <property type="match status" value="1"/>
</dbReference>
<evidence type="ECO:0000259" key="4">
    <source>
        <dbReference type="SMART" id="SM00646"/>
    </source>
</evidence>
<evidence type="ECO:0000313" key="5">
    <source>
        <dbReference type="EMBL" id="MCJ0825060.1"/>
    </source>
</evidence>
<dbReference type="Pfam" id="PF01520">
    <property type="entry name" value="Amidase_3"/>
    <property type="match status" value="1"/>
</dbReference>
<dbReference type="InterPro" id="IPR050695">
    <property type="entry name" value="N-acetylmuramoyl_amidase_3"/>
</dbReference>
<protein>
    <recommendedName>
        <fullName evidence="2">N-acetylmuramoyl-L-alanine amidase</fullName>
        <ecNumber evidence="2">3.5.1.28</ecNumber>
    </recommendedName>
</protein>
<name>A0ABT0A245_9GAMM</name>
<dbReference type="PANTHER" id="PTHR30404:SF0">
    <property type="entry name" value="N-ACETYLMURAMOYL-L-ALANINE AMIDASE AMIC"/>
    <property type="match status" value="1"/>
</dbReference>
<accession>A0ABT0A245</accession>
<reference evidence="5 6" key="1">
    <citation type="submission" date="2022-03" db="EMBL/GenBank/DDBJ databases">
        <title>Luteimonas soily sp. nov., a novel bacterium isolated from the soil.</title>
        <authorList>
            <person name="Zhang X."/>
        </authorList>
    </citation>
    <scope>NUCLEOTIDE SEQUENCE [LARGE SCALE GENOMIC DNA]</scope>
    <source>
        <strain evidence="5 6">50</strain>
    </source>
</reference>
<keyword evidence="3 5" id="KW-0378">Hydrolase</keyword>
<proteinExistence type="predicted"/>
<dbReference type="Gene3D" id="3.40.630.40">
    <property type="entry name" value="Zn-dependent exopeptidases"/>
    <property type="match status" value="1"/>
</dbReference>
<feature type="domain" description="MurNAc-LAA" evidence="4">
    <location>
        <begin position="66"/>
        <end position="221"/>
    </location>
</feature>
<dbReference type="CDD" id="cd02696">
    <property type="entry name" value="MurNAc-LAA"/>
    <property type="match status" value="1"/>
</dbReference>
<dbReference type="EC" id="3.5.1.28" evidence="2"/>
<gene>
    <name evidence="5" type="ORF">MQC88_03635</name>
</gene>
<evidence type="ECO:0000256" key="1">
    <source>
        <dbReference type="ARBA" id="ARBA00001561"/>
    </source>
</evidence>